<gene>
    <name evidence="3" type="ORF">NCTC11842_03161</name>
</gene>
<proteinExistence type="predicted"/>
<feature type="transmembrane region" description="Helical" evidence="1">
    <location>
        <begin position="105"/>
        <end position="123"/>
    </location>
</feature>
<organism evidence="3 4">
    <name type="scientific">Pseudomonas luteola</name>
    <dbReference type="NCBI Taxonomy" id="47886"/>
    <lineage>
        <taxon>Bacteria</taxon>
        <taxon>Pseudomonadati</taxon>
        <taxon>Pseudomonadota</taxon>
        <taxon>Gammaproteobacteria</taxon>
        <taxon>Pseudomonadales</taxon>
        <taxon>Pseudomonadaceae</taxon>
        <taxon>Pseudomonas</taxon>
    </lineage>
</organism>
<dbReference type="SUPFAM" id="SSF54001">
    <property type="entry name" value="Cysteine proteinases"/>
    <property type="match status" value="1"/>
</dbReference>
<dbReference type="InterPro" id="IPR052901">
    <property type="entry name" value="Bact_TGase-like"/>
</dbReference>
<dbReference type="InterPro" id="IPR021878">
    <property type="entry name" value="TgpA_N"/>
</dbReference>
<dbReference type="PANTHER" id="PTHR42736">
    <property type="entry name" value="PROTEIN-GLUTAMINE GAMMA-GLUTAMYLTRANSFERASE"/>
    <property type="match status" value="1"/>
</dbReference>
<dbReference type="Proteomes" id="UP000250443">
    <property type="component" value="Unassembled WGS sequence"/>
</dbReference>
<dbReference type="PANTHER" id="PTHR42736:SF1">
    <property type="entry name" value="PROTEIN-GLUTAMINE GAMMA-GLUTAMYLTRANSFERASE"/>
    <property type="match status" value="1"/>
</dbReference>
<evidence type="ECO:0000259" key="2">
    <source>
        <dbReference type="SMART" id="SM00460"/>
    </source>
</evidence>
<dbReference type="AlphaFoldDB" id="A0A2X2CVB4"/>
<feature type="transmembrane region" description="Helical" evidence="1">
    <location>
        <begin position="159"/>
        <end position="181"/>
    </location>
</feature>
<keyword evidence="1" id="KW-1133">Transmembrane helix</keyword>
<accession>A0A2X2CVB4</accession>
<keyword evidence="1" id="KW-0812">Transmembrane</keyword>
<reference evidence="3 4" key="1">
    <citation type="submission" date="2018-06" db="EMBL/GenBank/DDBJ databases">
        <authorList>
            <consortium name="Pathogen Informatics"/>
            <person name="Doyle S."/>
        </authorList>
    </citation>
    <scope>NUCLEOTIDE SEQUENCE [LARGE SCALE GENOMIC DNA]</scope>
    <source>
        <strain evidence="3 4">NCTC11842</strain>
    </source>
</reference>
<dbReference type="Gene3D" id="3.10.620.30">
    <property type="match status" value="1"/>
</dbReference>
<dbReference type="EMBL" id="UAUF01000013">
    <property type="protein sequence ID" value="SPZ09586.1"/>
    <property type="molecule type" value="Genomic_DNA"/>
</dbReference>
<feature type="domain" description="Transglutaminase-like" evidence="2">
    <location>
        <begin position="399"/>
        <end position="470"/>
    </location>
</feature>
<dbReference type="InterPro" id="IPR025403">
    <property type="entry name" value="TgpA-like_C"/>
</dbReference>
<protein>
    <submittedName>
        <fullName evidence="3">Transglutaminase</fullName>
    </submittedName>
</protein>
<dbReference type="SMART" id="SM00460">
    <property type="entry name" value="TGc"/>
    <property type="match status" value="1"/>
</dbReference>
<dbReference type="Pfam" id="PF13559">
    <property type="entry name" value="DUF4129"/>
    <property type="match status" value="1"/>
</dbReference>
<feature type="transmembrane region" description="Helical" evidence="1">
    <location>
        <begin position="551"/>
        <end position="573"/>
    </location>
</feature>
<keyword evidence="1" id="KW-0472">Membrane</keyword>
<evidence type="ECO:0000313" key="4">
    <source>
        <dbReference type="Proteomes" id="UP000250443"/>
    </source>
</evidence>
<dbReference type="Pfam" id="PF01841">
    <property type="entry name" value="Transglut_core"/>
    <property type="match status" value="1"/>
</dbReference>
<feature type="transmembrane region" description="Helical" evidence="1">
    <location>
        <begin position="80"/>
        <end position="98"/>
    </location>
</feature>
<name>A0A2X2CVB4_PSELU</name>
<dbReference type="RefSeq" id="WP_010797760.1">
    <property type="nucleotide sequence ID" value="NZ_UAUF01000013.1"/>
</dbReference>
<feature type="transmembrane region" description="Helical" evidence="1">
    <location>
        <begin position="129"/>
        <end position="147"/>
    </location>
</feature>
<dbReference type="InterPro" id="IPR038765">
    <property type="entry name" value="Papain-like_cys_pep_sf"/>
</dbReference>
<dbReference type="Pfam" id="PF11992">
    <property type="entry name" value="TgpA_N"/>
    <property type="match status" value="1"/>
</dbReference>
<dbReference type="InterPro" id="IPR002931">
    <property type="entry name" value="Transglutaminase-like"/>
</dbReference>
<evidence type="ECO:0000256" key="1">
    <source>
        <dbReference type="SAM" id="Phobius"/>
    </source>
</evidence>
<evidence type="ECO:0000313" key="3">
    <source>
        <dbReference type="EMBL" id="SPZ09586.1"/>
    </source>
</evidence>
<sequence>MTAVQPIPRIALTWLLVAQALVIAPHLFHLPFWIVGLWLGCAFWRIQQFRMRARAPTRIEKAGLLIVAAASVWFAQGTVIGLDGGTALLISMFVLKLVEMNTRRDALVVIFLGFFAVVIAYLFDDSFLAALYSLLPISTLLAALIGLQQSGMAHRPWPTYRLAGSLVLQALPLMLVLFLFFPRMGPLWSMPQSGDKAVTGLSDNIAPGEIAELSQSAERAFRVSFEGTPPLRNTLYWRAVTFERFDGQRWSVSQETAYSTAPQWQPAGVAIHYTVVMEPSQKPWLFALDVPQTNQSDVRLVGDFHLQRRRPVDTPLMYEATSWPQVIREEAINPANSRRALQLPTNNDLQARAWIKDLQQRYPEPQALAEAILRYFRVEPFIYTLKPPVGGTNAIDAFLFEHRRGFCAHYAGAMTFLLRVAGIPARMVAGYQGGEYNQAGNYLTVHQFDAHAWVEYWVSGKGWVSADPTAQVAPERVERGLEDALSSARGEGAFLESSPFSPMRYRQLAWLNEARMAWDRLNYGWQRWVLNYQAETQGDLLRNWFGKVDSATFVATLVGSGGLLMGLLAVWLLKPWKQATDPQTRLFNQFERVVRRYGLTREKAETVRHFMQRTIQRLPHQQGEIEAFCLTFERQRYSRETVDEHLLKAQLKALKNALRTSKSADQA</sequence>